<accession>A0AAF0DTN2</accession>
<dbReference type="EMBL" id="CP119953">
    <property type="protein sequence ID" value="WFC95848.1"/>
    <property type="molecule type" value="Genomic_DNA"/>
</dbReference>
<comment type="subcellular location">
    <subcellularLocation>
        <location evidence="1">Endoplasmic reticulum</location>
    </subcellularLocation>
</comment>
<dbReference type="InterPro" id="IPR011013">
    <property type="entry name" value="Gal_mutarotase_sf_dom"/>
</dbReference>
<keyword evidence="5 10" id="KW-0378">Hydrolase</keyword>
<dbReference type="GO" id="GO:0017177">
    <property type="term" value="C:glucosidase II complex"/>
    <property type="evidence" value="ECO:0007669"/>
    <property type="project" value="TreeGrafter"/>
</dbReference>
<evidence type="ECO:0000256" key="3">
    <source>
        <dbReference type="ARBA" id="ARBA00007806"/>
    </source>
</evidence>
<evidence type="ECO:0000256" key="1">
    <source>
        <dbReference type="ARBA" id="ARBA00004240"/>
    </source>
</evidence>
<feature type="domain" description="Glycosyl hydrolase family 31 C-terminal" evidence="15">
    <location>
        <begin position="776"/>
        <end position="868"/>
    </location>
</feature>
<evidence type="ECO:0000256" key="7">
    <source>
        <dbReference type="ARBA" id="ARBA00023180"/>
    </source>
</evidence>
<comment type="similarity">
    <text evidence="3 10">Belongs to the glycosyl hydrolase 31 family.</text>
</comment>
<sequence length="1034" mass="116388">MRRAVLAMVLAWAAAAVLAVRPNDFKACKDTSLCRRFRAIAEHVEATDAPSPYALGDTAHQDEGGARLRWPVHSALYPNISLELSLTLFEDGNARVQMDEVGERYNQWKRYDETAMWTIAEMPALATDAVATYDAKTHTTTVRWSTRGNEAVLEHEPLRVRFVRDGVPQVLLNDRALLHLEHFRPKPEPFPRDQEEGEGDAKASLAFQQRAQEIAAHHGRRTPPTSATIEAWAAFEKEDDGEWEESWSRVLDSKPKGPEGIGLDVSFPGYDTLYGLPEHASPLSLRSTRAPPNGSGDAPEPGRYTDPYRLMNTDVFEYEYDSPMALYGSAPVLHAQSKGSAVSVLWLNAAETWVDLHKTTRRPGPAPVRGKPTDASRIDPALLRGGSAARSAHAHFFSEAGVLDLFVFLGPSAEENMARFTSLVGRTALPQYFALGYHQSRWNYLSDADVVHVSEDFDTADMPMDVVWLDIEWSKDHMYGVWDKRAFKDPAGMVRALDERGRKLVIIMDPHLKKTTNYFLYNEAKEKGLFVRNADGQSDYEAVCWSGDASWIDVFNPKTWPWWIEQHLLTAQKLEANARNVFIWNDMSEPAIFTGPEVTSPKDVIHYPHWENRDLHNINGMIFQNLTSIGLTRRELGTTDAHGQPGIERRPFVLSRAWWLGSQRFGAVWTGDNLGTWEHFAGTVAMLLQNGLGGMSFCGADIGGFFGNPDEELLVRWYQAGIFEPFFRAHAHIDTKRREPYLYEGATRDALRRLLQLRYQLLPVWYTAFWKSGITGQPVLRPQHLLFPLDTRGFAIDDQFYLGDAGLLVKPPVVRGAKSVEVYLAEDQRYYHYYTKHEYRGAPAGLNVTVPAPLTHELPVLLRGGSVLPTHARNRRAAELQHGDPYTLIVALARNRQGVRARGELYMDDGQTFAYRDANAFIARQWVVQQDGGRHRLAASSLESHGETLQVADNAYVRSTPARVERIVVLGLEQAPSSVTAIDTTGNAKPLEFTWRAAEKVAHSDTDSSKMRASELIIRDPRVLIADDWVIEWK</sequence>
<evidence type="ECO:0000256" key="2">
    <source>
        <dbReference type="ARBA" id="ARBA00004833"/>
    </source>
</evidence>
<keyword evidence="6" id="KW-0256">Endoplasmic reticulum</keyword>
<evidence type="ECO:0000256" key="6">
    <source>
        <dbReference type="ARBA" id="ARBA00022824"/>
    </source>
</evidence>
<dbReference type="GO" id="GO:0006491">
    <property type="term" value="P:N-glycan processing"/>
    <property type="evidence" value="ECO:0007669"/>
    <property type="project" value="TreeGrafter"/>
</dbReference>
<protein>
    <recommendedName>
        <fullName evidence="9">Glucosidase II subunit alpha</fullName>
    </recommendedName>
</protein>
<dbReference type="PANTHER" id="PTHR22762">
    <property type="entry name" value="ALPHA-GLUCOSIDASE"/>
    <property type="match status" value="1"/>
</dbReference>
<dbReference type="SUPFAM" id="SSF51445">
    <property type="entry name" value="(Trans)glycosidases"/>
    <property type="match status" value="1"/>
</dbReference>
<evidence type="ECO:0000256" key="10">
    <source>
        <dbReference type="RuleBase" id="RU361185"/>
    </source>
</evidence>
<dbReference type="CDD" id="cd14752">
    <property type="entry name" value="GH31_N"/>
    <property type="match status" value="1"/>
</dbReference>
<reference evidence="16" key="1">
    <citation type="submission" date="2023-03" db="EMBL/GenBank/DDBJ databases">
        <title>Mating type loci evolution in Malassezia.</title>
        <authorList>
            <person name="Coelho M.A."/>
        </authorList>
    </citation>
    <scope>NUCLEOTIDE SEQUENCE</scope>
    <source>
        <strain evidence="16">CBS 14135</strain>
    </source>
</reference>
<evidence type="ECO:0000259" key="14">
    <source>
        <dbReference type="Pfam" id="PF13802"/>
    </source>
</evidence>
<keyword evidence="4 12" id="KW-0732">Signal</keyword>
<keyword evidence="8 10" id="KW-0326">Glycosidase</keyword>
<proteinExistence type="inferred from homology"/>
<dbReference type="InterPro" id="IPR017853">
    <property type="entry name" value="GH"/>
</dbReference>
<feature type="domain" description="Glycoside hydrolase family 31 N-terminal" evidence="14">
    <location>
        <begin position="84"/>
        <end position="355"/>
    </location>
</feature>
<feature type="chain" id="PRO_5042279468" description="Glucosidase II subunit alpha" evidence="12">
    <location>
        <begin position="20"/>
        <end position="1034"/>
    </location>
</feature>
<dbReference type="Pfam" id="PF21365">
    <property type="entry name" value="Glyco_hydro_31_3rd"/>
    <property type="match status" value="1"/>
</dbReference>
<dbReference type="SUPFAM" id="SSF74650">
    <property type="entry name" value="Galactose mutarotase-like"/>
    <property type="match status" value="1"/>
</dbReference>
<dbReference type="GO" id="GO:0090599">
    <property type="term" value="F:alpha-glucosidase activity"/>
    <property type="evidence" value="ECO:0007669"/>
    <property type="project" value="TreeGrafter"/>
</dbReference>
<evidence type="ECO:0000259" key="13">
    <source>
        <dbReference type="Pfam" id="PF01055"/>
    </source>
</evidence>
<dbReference type="Proteomes" id="UP001216638">
    <property type="component" value="Chromosome 3"/>
</dbReference>
<feature type="domain" description="Glycoside hydrolase family 31 TIM barrel" evidence="13">
    <location>
        <begin position="428"/>
        <end position="768"/>
    </location>
</feature>
<dbReference type="InterPro" id="IPR000322">
    <property type="entry name" value="Glyco_hydro_31_TIM"/>
</dbReference>
<evidence type="ECO:0000259" key="15">
    <source>
        <dbReference type="Pfam" id="PF21365"/>
    </source>
</evidence>
<evidence type="ECO:0000313" key="17">
    <source>
        <dbReference type="Proteomes" id="UP001216638"/>
    </source>
</evidence>
<evidence type="ECO:0000313" key="16">
    <source>
        <dbReference type="EMBL" id="WFC95848.1"/>
    </source>
</evidence>
<dbReference type="Gene3D" id="2.60.40.1760">
    <property type="entry name" value="glycosyl hydrolase (family 31)"/>
    <property type="match status" value="1"/>
</dbReference>
<dbReference type="AlphaFoldDB" id="A0AAF0DTN2"/>
<evidence type="ECO:0000256" key="11">
    <source>
        <dbReference type="SAM" id="MobiDB-lite"/>
    </source>
</evidence>
<dbReference type="Gene3D" id="3.20.20.80">
    <property type="entry name" value="Glycosidases"/>
    <property type="match status" value="2"/>
</dbReference>
<evidence type="ECO:0000256" key="8">
    <source>
        <dbReference type="ARBA" id="ARBA00023295"/>
    </source>
</evidence>
<dbReference type="SUPFAM" id="SSF51011">
    <property type="entry name" value="Glycosyl hydrolase domain"/>
    <property type="match status" value="1"/>
</dbReference>
<gene>
    <name evidence="16" type="primary">ROT2</name>
    <name evidence="16" type="ORF">MBRA1_002502</name>
</gene>
<dbReference type="GO" id="GO:0005975">
    <property type="term" value="P:carbohydrate metabolic process"/>
    <property type="evidence" value="ECO:0007669"/>
    <property type="project" value="InterPro"/>
</dbReference>
<evidence type="ECO:0000256" key="12">
    <source>
        <dbReference type="SAM" id="SignalP"/>
    </source>
</evidence>
<evidence type="ECO:0000256" key="4">
    <source>
        <dbReference type="ARBA" id="ARBA00022729"/>
    </source>
</evidence>
<organism evidence="16 17">
    <name type="scientific">Malassezia brasiliensis</name>
    <dbReference type="NCBI Taxonomy" id="1821822"/>
    <lineage>
        <taxon>Eukaryota</taxon>
        <taxon>Fungi</taxon>
        <taxon>Dikarya</taxon>
        <taxon>Basidiomycota</taxon>
        <taxon>Ustilaginomycotina</taxon>
        <taxon>Malasseziomycetes</taxon>
        <taxon>Malasseziales</taxon>
        <taxon>Malasseziaceae</taxon>
        <taxon>Malassezia</taxon>
    </lineage>
</organism>
<dbReference type="CDD" id="cd06603">
    <property type="entry name" value="GH31_GANC_GANAB_alpha"/>
    <property type="match status" value="1"/>
</dbReference>
<dbReference type="InterPro" id="IPR013780">
    <property type="entry name" value="Glyco_hydro_b"/>
</dbReference>
<dbReference type="InterPro" id="IPR048395">
    <property type="entry name" value="Glyco_hydro_31_C"/>
</dbReference>
<evidence type="ECO:0000256" key="5">
    <source>
        <dbReference type="ARBA" id="ARBA00022801"/>
    </source>
</evidence>
<feature type="region of interest" description="Disordered" evidence="11">
    <location>
        <begin position="282"/>
        <end position="306"/>
    </location>
</feature>
<keyword evidence="7" id="KW-0325">Glycoprotein</keyword>
<name>A0AAF0DTN2_9BASI</name>
<dbReference type="InterPro" id="IPR025887">
    <property type="entry name" value="Glyco_hydro_31_N_dom"/>
</dbReference>
<dbReference type="Pfam" id="PF13802">
    <property type="entry name" value="Gal_mutarotas_2"/>
    <property type="match status" value="1"/>
</dbReference>
<comment type="pathway">
    <text evidence="2">Glycan metabolism; N-glycan metabolism.</text>
</comment>
<evidence type="ECO:0000256" key="9">
    <source>
        <dbReference type="ARBA" id="ARBA00042895"/>
    </source>
</evidence>
<feature type="signal peptide" evidence="12">
    <location>
        <begin position="1"/>
        <end position="19"/>
    </location>
</feature>
<dbReference type="Pfam" id="PF01055">
    <property type="entry name" value="Glyco_hydro_31_2nd"/>
    <property type="match status" value="1"/>
</dbReference>
<dbReference type="GO" id="GO:0030246">
    <property type="term" value="F:carbohydrate binding"/>
    <property type="evidence" value="ECO:0007669"/>
    <property type="project" value="InterPro"/>
</dbReference>
<dbReference type="PANTHER" id="PTHR22762:SF54">
    <property type="entry name" value="BCDNA.GH04962"/>
    <property type="match status" value="1"/>
</dbReference>
<dbReference type="Gene3D" id="2.60.40.1180">
    <property type="entry name" value="Golgi alpha-mannosidase II"/>
    <property type="match status" value="2"/>
</dbReference>
<keyword evidence="17" id="KW-1185">Reference proteome</keyword>